<organism evidence="4 5">
    <name type="scientific">Actinomadura meridiana</name>
    <dbReference type="NCBI Taxonomy" id="559626"/>
    <lineage>
        <taxon>Bacteria</taxon>
        <taxon>Bacillati</taxon>
        <taxon>Actinomycetota</taxon>
        <taxon>Actinomycetes</taxon>
        <taxon>Streptosporangiales</taxon>
        <taxon>Thermomonosporaceae</taxon>
        <taxon>Actinomadura</taxon>
    </lineage>
</organism>
<dbReference type="Pfam" id="PF07510">
    <property type="entry name" value="GmrSD_C"/>
    <property type="match status" value="1"/>
</dbReference>
<feature type="region of interest" description="Disordered" evidence="1">
    <location>
        <begin position="36"/>
        <end position="71"/>
    </location>
</feature>
<feature type="domain" description="GmrSD restriction endonucleases C-terminal" evidence="3">
    <location>
        <begin position="143"/>
        <end position="237"/>
    </location>
</feature>
<reference evidence="5" key="1">
    <citation type="journal article" date="2019" name="Int. J. Syst. Evol. Microbiol.">
        <title>The Global Catalogue of Microorganisms (GCM) 10K type strain sequencing project: providing services to taxonomists for standard genome sequencing and annotation.</title>
        <authorList>
            <consortium name="The Broad Institute Genomics Platform"/>
            <consortium name="The Broad Institute Genome Sequencing Center for Infectious Disease"/>
            <person name="Wu L."/>
            <person name="Ma J."/>
        </authorList>
    </citation>
    <scope>NUCLEOTIDE SEQUENCE [LARGE SCALE GENOMIC DNA]</scope>
    <source>
        <strain evidence="5">JCM 17440</strain>
    </source>
</reference>
<evidence type="ECO:0000256" key="1">
    <source>
        <dbReference type="SAM" id="MobiDB-lite"/>
    </source>
</evidence>
<evidence type="ECO:0000259" key="3">
    <source>
        <dbReference type="Pfam" id="PF07510"/>
    </source>
</evidence>
<keyword evidence="5" id="KW-1185">Reference proteome</keyword>
<accession>A0ABP8CCP7</accession>
<sequence length="243" mass="25957">MRKTGTIATAITITTLALLAPMTTASADTASAHTTSADTASAHTTSADTASAHTTSADTASAPPPPPGADTAEQHLAALTVRAEGSLDGYSREKFPHWINQGDNCNTREVVLKRDGTGVTTDSECRATAGSWTSPYDGATWTDPEDLDIDHMVPLAEAWRSGASAWTRARRQSFANDLTSSQLWAVTDNVNQSKGDKDPAKWTPPSASFNCMYARSWVDVKYRYDLTLDSAEKSALGRLLNTC</sequence>
<keyword evidence="2" id="KW-0732">Signal</keyword>
<dbReference type="PANTHER" id="PTHR24094:SF15">
    <property type="entry name" value="AMP-DEPENDENT SYNTHETASE_LIGASE DOMAIN-CONTAINING PROTEIN-RELATED"/>
    <property type="match status" value="1"/>
</dbReference>
<feature type="chain" id="PRO_5046024194" description="GmrSD restriction endonucleases C-terminal domain-containing protein" evidence="2">
    <location>
        <begin position="28"/>
        <end position="243"/>
    </location>
</feature>
<name>A0ABP8CCP7_9ACTN</name>
<feature type="compositionally biased region" description="Low complexity" evidence="1">
    <location>
        <begin position="36"/>
        <end position="61"/>
    </location>
</feature>
<dbReference type="Proteomes" id="UP001501710">
    <property type="component" value="Unassembled WGS sequence"/>
</dbReference>
<dbReference type="PANTHER" id="PTHR24094">
    <property type="entry name" value="SECRETED PROTEIN"/>
    <property type="match status" value="1"/>
</dbReference>
<proteinExistence type="predicted"/>
<dbReference type="EMBL" id="BAABAS010000019">
    <property type="protein sequence ID" value="GAA4237670.1"/>
    <property type="molecule type" value="Genomic_DNA"/>
</dbReference>
<dbReference type="InterPro" id="IPR011089">
    <property type="entry name" value="GmrSD_C"/>
</dbReference>
<feature type="signal peptide" evidence="2">
    <location>
        <begin position="1"/>
        <end position="27"/>
    </location>
</feature>
<evidence type="ECO:0000256" key="2">
    <source>
        <dbReference type="SAM" id="SignalP"/>
    </source>
</evidence>
<protein>
    <recommendedName>
        <fullName evidence="3">GmrSD restriction endonucleases C-terminal domain-containing protein</fullName>
    </recommendedName>
</protein>
<evidence type="ECO:0000313" key="4">
    <source>
        <dbReference type="EMBL" id="GAA4237670.1"/>
    </source>
</evidence>
<evidence type="ECO:0000313" key="5">
    <source>
        <dbReference type="Proteomes" id="UP001501710"/>
    </source>
</evidence>
<comment type="caution">
    <text evidence="4">The sequence shown here is derived from an EMBL/GenBank/DDBJ whole genome shotgun (WGS) entry which is preliminary data.</text>
</comment>
<dbReference type="RefSeq" id="WP_344900808.1">
    <property type="nucleotide sequence ID" value="NZ_BAABAS010000019.1"/>
</dbReference>
<gene>
    <name evidence="4" type="ORF">GCM10022254_50410</name>
</gene>